<proteinExistence type="predicted"/>
<keyword evidence="2" id="KW-1185">Reference proteome</keyword>
<reference evidence="1 2" key="1">
    <citation type="submission" date="2018-07" db="EMBL/GenBank/DDBJ databases">
        <authorList>
            <person name="Bray K.S."/>
            <person name="Carr Z.A."/>
            <person name="Cox A."/>
            <person name="Croney S.M."/>
            <person name="Francisco T.J."/>
            <person name="Gragg K.N."/>
            <person name="Gress-Byrd C.M."/>
            <person name="Holcomb E.R."/>
            <person name="Justice T.A."/>
            <person name="Latham E.D."/>
            <person name="Lovell F.C."/>
            <person name="Miller H.N."/>
            <person name="Quesada C."/>
            <person name="Radey J."/>
            <person name="Robinson P.M."/>
            <person name="Scott K.N."/>
            <person name="Smith C.E."/>
            <person name="Stamey B.D."/>
            <person name="Stanley G.P."/>
            <person name="Suchonic E.A."/>
            <person name="Taylor K.N."/>
            <person name="Weindel N.A."/>
            <person name="Wiseman B.T."/>
            <person name="Eckardt M.A."/>
            <person name="Gainey M.D."/>
            <person name="Wallen J.R."/>
            <person name="Garlena R.A."/>
            <person name="Russell D.A."/>
            <person name="Pope W.H."/>
            <person name="Jacobs-Sera D."/>
            <person name="Hatfull G.F."/>
        </authorList>
    </citation>
    <scope>NUCLEOTIDE SEQUENCE [LARGE SCALE GENOMIC DNA]</scope>
</reference>
<protein>
    <submittedName>
        <fullName evidence="1">Uncharacterized protein</fullName>
    </submittedName>
</protein>
<name>A0A385D572_9CAUD</name>
<dbReference type="GeneID" id="54999077"/>
<gene>
    <name evidence="1" type="primary">3</name>
    <name evidence="1" type="ORF">SEA_NEFERTHENA_3</name>
</gene>
<dbReference type="KEGG" id="vg:54999077"/>
<dbReference type="EMBL" id="MH697589">
    <property type="protein sequence ID" value="AXQ52867.1"/>
    <property type="molecule type" value="Genomic_DNA"/>
</dbReference>
<evidence type="ECO:0000313" key="2">
    <source>
        <dbReference type="Proteomes" id="UP000261846"/>
    </source>
</evidence>
<evidence type="ECO:0000313" key="1">
    <source>
        <dbReference type="EMBL" id="AXQ52867.1"/>
    </source>
</evidence>
<dbReference type="RefSeq" id="YP_009808179.1">
    <property type="nucleotide sequence ID" value="NC_048038.1"/>
</dbReference>
<organism evidence="1 2">
    <name type="scientific">Microbacterium phage Neferthena</name>
    <dbReference type="NCBI Taxonomy" id="2301539"/>
    <lineage>
        <taxon>Viruses</taxon>
        <taxon>Duplodnaviria</taxon>
        <taxon>Heunggongvirae</taxon>
        <taxon>Uroviricota</taxon>
        <taxon>Caudoviricetes</taxon>
        <taxon>Neferthenavirus</taxon>
        <taxon>Neferthenavirus neferthena</taxon>
    </lineage>
</organism>
<accession>A0A385D572</accession>
<dbReference type="Proteomes" id="UP000261846">
    <property type="component" value="Segment"/>
</dbReference>
<sequence>MDYPQLNFTLFGPDGTPLAGDSVMSHYMTDRCDEVGGYVQDRNGQTVYPKEA</sequence>